<dbReference type="EMBL" id="GBHO01038165">
    <property type="protein sequence ID" value="JAG05439.1"/>
    <property type="molecule type" value="Transcribed_RNA"/>
</dbReference>
<reference evidence="1" key="1">
    <citation type="journal article" date="2014" name="PLoS ONE">
        <title>Transcriptome-Based Identification of ABC Transporters in the Western Tarnished Plant Bug Lygus hesperus.</title>
        <authorList>
            <person name="Hull J.J."/>
            <person name="Chaney K."/>
            <person name="Geib S.M."/>
            <person name="Fabrick J.A."/>
            <person name="Brent C.S."/>
            <person name="Walsh D."/>
            <person name="Lavine L.C."/>
        </authorList>
    </citation>
    <scope>NUCLEOTIDE SEQUENCE</scope>
</reference>
<reference evidence="1" key="2">
    <citation type="submission" date="2014-07" db="EMBL/GenBank/DDBJ databases">
        <authorList>
            <person name="Hull J."/>
        </authorList>
    </citation>
    <scope>NUCLEOTIDE SEQUENCE</scope>
</reference>
<proteinExistence type="predicted"/>
<sequence>MQHRSPALASLTNISALVNVMTESSTTVELTSSACTLLCRLLVTETTRYDDTDHDDDKRNDHGIKPYIVPIALVNKAIVHFFPQINNTGEAGMNGDGGGKIDLTVLCSRA</sequence>
<dbReference type="AlphaFoldDB" id="A0A0A9WCA3"/>
<evidence type="ECO:0000313" key="1">
    <source>
        <dbReference type="EMBL" id="JAG05439.1"/>
    </source>
</evidence>
<protein>
    <submittedName>
        <fullName evidence="1">Uncharacterized protein</fullName>
    </submittedName>
</protein>
<gene>
    <name evidence="1" type="ORF">CM83_26593</name>
</gene>
<accession>A0A0A9WCA3</accession>
<organism evidence="1">
    <name type="scientific">Lygus hesperus</name>
    <name type="common">Western plant bug</name>
    <dbReference type="NCBI Taxonomy" id="30085"/>
    <lineage>
        <taxon>Eukaryota</taxon>
        <taxon>Metazoa</taxon>
        <taxon>Ecdysozoa</taxon>
        <taxon>Arthropoda</taxon>
        <taxon>Hexapoda</taxon>
        <taxon>Insecta</taxon>
        <taxon>Pterygota</taxon>
        <taxon>Neoptera</taxon>
        <taxon>Paraneoptera</taxon>
        <taxon>Hemiptera</taxon>
        <taxon>Heteroptera</taxon>
        <taxon>Panheteroptera</taxon>
        <taxon>Cimicomorpha</taxon>
        <taxon>Miridae</taxon>
        <taxon>Mirini</taxon>
        <taxon>Lygus</taxon>
    </lineage>
</organism>
<name>A0A0A9WCA3_LYGHE</name>